<keyword evidence="3 5" id="KW-0347">Helicase</keyword>
<dbReference type="EMBL" id="JBHUOL010000006">
    <property type="protein sequence ID" value="MFD2907537.1"/>
    <property type="molecule type" value="Genomic_DNA"/>
</dbReference>
<feature type="binding site" evidence="5">
    <location>
        <begin position="343"/>
        <end position="350"/>
    </location>
    <ligand>
        <name>ATP</name>
        <dbReference type="ChEBI" id="CHEBI:30616"/>
    </ligand>
</feature>
<evidence type="ECO:0000259" key="6">
    <source>
        <dbReference type="PROSITE" id="PS51198"/>
    </source>
</evidence>
<dbReference type="InterPro" id="IPR014016">
    <property type="entry name" value="UvrD-like_ATP-bd"/>
</dbReference>
<dbReference type="Proteomes" id="UP001597549">
    <property type="component" value="Unassembled WGS sequence"/>
</dbReference>
<dbReference type="Pfam" id="PF00580">
    <property type="entry name" value="UvrD-helicase"/>
    <property type="match status" value="1"/>
</dbReference>
<evidence type="ECO:0000256" key="5">
    <source>
        <dbReference type="PROSITE-ProRule" id="PRU00560"/>
    </source>
</evidence>
<evidence type="ECO:0000256" key="4">
    <source>
        <dbReference type="ARBA" id="ARBA00022840"/>
    </source>
</evidence>
<accession>A0ABW5Z444</accession>
<reference evidence="8" key="1">
    <citation type="journal article" date="2019" name="Int. J. Syst. Evol. Microbiol.">
        <title>The Global Catalogue of Microorganisms (GCM) 10K type strain sequencing project: providing services to taxonomists for standard genome sequencing and annotation.</title>
        <authorList>
            <consortium name="The Broad Institute Genomics Platform"/>
            <consortium name="The Broad Institute Genome Sequencing Center for Infectious Disease"/>
            <person name="Wu L."/>
            <person name="Ma J."/>
        </authorList>
    </citation>
    <scope>NUCLEOTIDE SEQUENCE [LARGE SCALE GENOMIC DNA]</scope>
    <source>
        <strain evidence="8">KCTC 52644</strain>
    </source>
</reference>
<proteinExistence type="predicted"/>
<evidence type="ECO:0000313" key="8">
    <source>
        <dbReference type="Proteomes" id="UP001597549"/>
    </source>
</evidence>
<dbReference type="InterPro" id="IPR027417">
    <property type="entry name" value="P-loop_NTPase"/>
</dbReference>
<dbReference type="InterPro" id="IPR000212">
    <property type="entry name" value="DNA_helicase_UvrD/REP"/>
</dbReference>
<feature type="domain" description="UvrD-like helicase ATP-binding" evidence="6">
    <location>
        <begin position="322"/>
        <end position="655"/>
    </location>
</feature>
<name>A0ABW5Z444_9FLAO</name>
<dbReference type="RefSeq" id="WP_379803825.1">
    <property type="nucleotide sequence ID" value="NZ_JBHUOL010000006.1"/>
</dbReference>
<evidence type="ECO:0000313" key="7">
    <source>
        <dbReference type="EMBL" id="MFD2907537.1"/>
    </source>
</evidence>
<evidence type="ECO:0000256" key="2">
    <source>
        <dbReference type="ARBA" id="ARBA00022801"/>
    </source>
</evidence>
<keyword evidence="1 5" id="KW-0547">Nucleotide-binding</keyword>
<evidence type="ECO:0000256" key="3">
    <source>
        <dbReference type="ARBA" id="ARBA00022806"/>
    </source>
</evidence>
<keyword evidence="8" id="KW-1185">Reference proteome</keyword>
<comment type="caution">
    <text evidence="7">The sequence shown here is derived from an EMBL/GenBank/DDBJ whole genome shotgun (WGS) entry which is preliminary data.</text>
</comment>
<dbReference type="Gene3D" id="3.40.50.300">
    <property type="entry name" value="P-loop containing nucleotide triphosphate hydrolases"/>
    <property type="match status" value="1"/>
</dbReference>
<evidence type="ECO:0000256" key="1">
    <source>
        <dbReference type="ARBA" id="ARBA00022741"/>
    </source>
</evidence>
<keyword evidence="2 5" id="KW-0378">Hydrolase</keyword>
<dbReference type="SUPFAM" id="SSF52540">
    <property type="entry name" value="P-loop containing nucleoside triphosphate hydrolases"/>
    <property type="match status" value="1"/>
</dbReference>
<sequence length="836" mass="95681">MKEQLKTWLLAQQDTLDKVVANASIKYYNENKAKANFQYDLKQCHIESYNLIRGKDLCYDRPNTAFSYTLWYHPRRVNTFISFFLEKIIQYQGQELVVFDLGAGAGAIQWSLGLIYAGFKKLGQTPPSITIINIDSSPFMLQYSRDYLWKELVVSYPEIDHNFKIEYEVNSWNNNKRISTANSILAASYLFDDSDNQEAISKDFLKLVEVYKPSAVLLLTSEKKATKYFPLLKQDFLKLKYTSQLIQSTQLLFNKPLTNINNIRTQLGKILNITELSRATSWYDASNAAIIFERPQLAMFEQGKPIEHLDVFNPPITIRREVTLNDNQKKAAETSERPVTIVGPAGCGKSIVITEKIKNIVEEHNYDPKIQILLTTFNKALIKKLSEWLVDVLDNDKFIITYDSGFNGATLPSCIIRFTGSKIANIRLVHFDMLPKYIGGVTYRGMVSMPLHHKIINEIIADVKKENNVTGSQYDNVLNSDFIFEEYHRVIYGLQVGISGSEKAYLNVSRIGRGNFPSLQKNSDRRKLVFQCLERYALRMHKEGVESFTIRRQYLLSKLNSNQIGFKYDYILVDEFQDCTAADFKIFYSLIKNPNNFTIGGDLAQAVHLGLAASIPRDANMATRRNFKLEGSYRLPVRISECISNLSLAINKRFSNTEGTSNIIPYKGSPPGARPIAVYGETNEQLVSKLENVFNEYKIFDLQNNCILERDYPLKNALTAKKIKIDSDSILSLKGLEKECVIWSTYIPLEFEKEALEFAYTIVTRTSGILIIAITEQTQAVYKKVLGLLNKERLIFWDKTSEDKFNSFCETYIPVEIPDEDSDENDELNSLETIII</sequence>
<gene>
    <name evidence="7" type="ORF">ACFSX9_02195</name>
</gene>
<protein>
    <submittedName>
        <fullName evidence="7">UvrD-helicase domain-containing protein</fullName>
    </submittedName>
</protein>
<dbReference type="PROSITE" id="PS51198">
    <property type="entry name" value="UVRD_HELICASE_ATP_BIND"/>
    <property type="match status" value="1"/>
</dbReference>
<dbReference type="PANTHER" id="PTHR11070">
    <property type="entry name" value="UVRD / RECB / PCRA DNA HELICASE FAMILY MEMBER"/>
    <property type="match status" value="1"/>
</dbReference>
<organism evidence="7 8">
    <name type="scientific">Flavobacterium ardleyense</name>
    <dbReference type="NCBI Taxonomy" id="2038737"/>
    <lineage>
        <taxon>Bacteria</taxon>
        <taxon>Pseudomonadati</taxon>
        <taxon>Bacteroidota</taxon>
        <taxon>Flavobacteriia</taxon>
        <taxon>Flavobacteriales</taxon>
        <taxon>Flavobacteriaceae</taxon>
        <taxon>Flavobacterium</taxon>
    </lineage>
</organism>
<keyword evidence="4 5" id="KW-0067">ATP-binding</keyword>